<feature type="region of interest" description="Disordered" evidence="7">
    <location>
        <begin position="254"/>
        <end position="302"/>
    </location>
</feature>
<keyword evidence="2" id="KW-0479">Metal-binding</keyword>
<comment type="caution">
    <text evidence="10">The sequence shown here is derived from an EMBL/GenBank/DDBJ whole genome shotgun (WGS) entry which is preliminary data.</text>
</comment>
<organism evidence="10 11">
    <name type="scientific">Pseudoclavibacter endophyticus</name>
    <dbReference type="NCBI Taxonomy" id="1778590"/>
    <lineage>
        <taxon>Bacteria</taxon>
        <taxon>Bacillati</taxon>
        <taxon>Actinomycetota</taxon>
        <taxon>Actinomycetes</taxon>
        <taxon>Micrococcales</taxon>
        <taxon>Microbacteriaceae</taxon>
        <taxon>Pseudoclavibacter</taxon>
    </lineage>
</organism>
<evidence type="ECO:0000256" key="5">
    <source>
        <dbReference type="ARBA" id="ARBA00023049"/>
    </source>
</evidence>
<dbReference type="Gene3D" id="3.30.2010.10">
    <property type="entry name" value="Metalloproteases ('zincins'), catalytic domain"/>
    <property type="match status" value="1"/>
</dbReference>
<reference evidence="10 11" key="1">
    <citation type="submission" date="2019-09" db="EMBL/GenBank/DDBJ databases">
        <title>Phylogeny of genus Pseudoclavibacter and closely related genus.</title>
        <authorList>
            <person name="Li Y."/>
        </authorList>
    </citation>
    <scope>NUCLEOTIDE SEQUENCE [LARGE SCALE GENOMIC DNA]</scope>
    <source>
        <strain evidence="10 11">EGI 60007</strain>
    </source>
</reference>
<dbReference type="GO" id="GO:0004222">
    <property type="term" value="F:metalloendopeptidase activity"/>
    <property type="evidence" value="ECO:0007669"/>
    <property type="project" value="InterPro"/>
</dbReference>
<evidence type="ECO:0000313" key="10">
    <source>
        <dbReference type="EMBL" id="KAB1646872.1"/>
    </source>
</evidence>
<dbReference type="GO" id="GO:0006508">
    <property type="term" value="P:proteolysis"/>
    <property type="evidence" value="ECO:0007669"/>
    <property type="project" value="UniProtKB-KW"/>
</dbReference>
<evidence type="ECO:0000256" key="4">
    <source>
        <dbReference type="ARBA" id="ARBA00022833"/>
    </source>
</evidence>
<dbReference type="InterPro" id="IPR001915">
    <property type="entry name" value="Peptidase_M48"/>
</dbReference>
<evidence type="ECO:0000256" key="2">
    <source>
        <dbReference type="ARBA" id="ARBA00022723"/>
    </source>
</evidence>
<keyword evidence="8" id="KW-0472">Membrane</keyword>
<evidence type="ECO:0000256" key="7">
    <source>
        <dbReference type="SAM" id="MobiDB-lite"/>
    </source>
</evidence>
<feature type="transmembrane region" description="Helical" evidence="8">
    <location>
        <begin position="333"/>
        <end position="352"/>
    </location>
</feature>
<dbReference type="InterPro" id="IPR052173">
    <property type="entry name" value="Beta-lactam_resp_regulator"/>
</dbReference>
<dbReference type="OrthoDB" id="9785340at2"/>
<evidence type="ECO:0000313" key="11">
    <source>
        <dbReference type="Proteomes" id="UP000431744"/>
    </source>
</evidence>
<evidence type="ECO:0000259" key="9">
    <source>
        <dbReference type="Pfam" id="PF01435"/>
    </source>
</evidence>
<keyword evidence="8" id="KW-0812">Transmembrane</keyword>
<sequence>MLIHALTLLVLAVLLAWPVPRLLARAAWPARSPGVALLLWQAIAVAGGLSMIGAPLCLGLAPYGDSLPEALYAGTTAGLTATPVVLPIWSFLGLIVAAAMAGYLLAHLATTIVRVSAQRRRHWQLLRLLSQPHPSRDRTRVIDDDRAVAYCLPHGAGSLTVLSRGLLDELPENELAAVIAHEAAHLWQRHDIVLVAFRAWHQALPWFPVAALAEQRVAVLIEMLADDRARAAVGDGPTARAIITVAELGHLPGDEAAGSTGPVGALGSGAVSPDSSGRGREDRPVGNDGCDDAGDGIEGSSNADVDLSQSAAVLHERVARIAAPRPLGLPARLLAVATAVALVTVPTLQLILPA</sequence>
<dbReference type="PANTHER" id="PTHR34978">
    <property type="entry name" value="POSSIBLE SENSOR-TRANSDUCER PROTEIN BLAR"/>
    <property type="match status" value="1"/>
</dbReference>
<dbReference type="EMBL" id="WBJY01000004">
    <property type="protein sequence ID" value="KAB1646872.1"/>
    <property type="molecule type" value="Genomic_DNA"/>
</dbReference>
<dbReference type="Proteomes" id="UP000431744">
    <property type="component" value="Unassembled WGS sequence"/>
</dbReference>
<keyword evidence="11" id="KW-1185">Reference proteome</keyword>
<dbReference type="AlphaFoldDB" id="A0A6H9WLT5"/>
<dbReference type="PANTHER" id="PTHR34978:SF3">
    <property type="entry name" value="SLR0241 PROTEIN"/>
    <property type="match status" value="1"/>
</dbReference>
<keyword evidence="8" id="KW-1133">Transmembrane helix</keyword>
<evidence type="ECO:0000256" key="8">
    <source>
        <dbReference type="SAM" id="Phobius"/>
    </source>
</evidence>
<accession>A0A6H9WLT5</accession>
<gene>
    <name evidence="10" type="ORF">F8O04_14185</name>
</gene>
<comment type="cofactor">
    <cofactor evidence="6">
        <name>Zn(2+)</name>
        <dbReference type="ChEBI" id="CHEBI:29105"/>
    </cofactor>
    <text evidence="6">Binds 1 zinc ion per subunit.</text>
</comment>
<dbReference type="CDD" id="cd07326">
    <property type="entry name" value="M56_BlaR1_MecR1_like"/>
    <property type="match status" value="1"/>
</dbReference>
<evidence type="ECO:0000256" key="3">
    <source>
        <dbReference type="ARBA" id="ARBA00022801"/>
    </source>
</evidence>
<feature type="transmembrane region" description="Helical" evidence="8">
    <location>
        <begin position="34"/>
        <end position="58"/>
    </location>
</feature>
<dbReference type="Pfam" id="PF01435">
    <property type="entry name" value="Peptidase_M48"/>
    <property type="match status" value="1"/>
</dbReference>
<evidence type="ECO:0000256" key="6">
    <source>
        <dbReference type="RuleBase" id="RU003983"/>
    </source>
</evidence>
<keyword evidence="4 6" id="KW-0862">Zinc</keyword>
<dbReference type="GO" id="GO:0046872">
    <property type="term" value="F:metal ion binding"/>
    <property type="evidence" value="ECO:0007669"/>
    <property type="project" value="UniProtKB-KW"/>
</dbReference>
<keyword evidence="5 6" id="KW-0482">Metalloprotease</keyword>
<feature type="domain" description="Peptidase M48" evidence="9">
    <location>
        <begin position="131"/>
        <end position="204"/>
    </location>
</feature>
<keyword evidence="1 6" id="KW-0645">Protease</keyword>
<evidence type="ECO:0000256" key="1">
    <source>
        <dbReference type="ARBA" id="ARBA00022670"/>
    </source>
</evidence>
<proteinExistence type="inferred from homology"/>
<name>A0A6H9WLT5_9MICO</name>
<protein>
    <submittedName>
        <fullName evidence="10">M56 family metallopeptidase</fullName>
    </submittedName>
</protein>
<comment type="similarity">
    <text evidence="6">Belongs to the peptidase M48 family.</text>
</comment>
<keyword evidence="3 6" id="KW-0378">Hydrolase</keyword>
<feature type="transmembrane region" description="Helical" evidence="8">
    <location>
        <begin position="95"/>
        <end position="117"/>
    </location>
</feature>
<feature type="transmembrane region" description="Helical" evidence="8">
    <location>
        <begin position="70"/>
        <end position="89"/>
    </location>
</feature>
<dbReference type="RefSeq" id="WP_158030038.1">
    <property type="nucleotide sequence ID" value="NZ_BMHG01000002.1"/>
</dbReference>